<evidence type="ECO:0000313" key="3">
    <source>
        <dbReference type="EMBL" id="QUW04135.1"/>
    </source>
</evidence>
<dbReference type="Pfam" id="PF04465">
    <property type="entry name" value="DUF499"/>
    <property type="match status" value="1"/>
</dbReference>
<dbReference type="Proteomes" id="UP000676506">
    <property type="component" value="Chromosome 2"/>
</dbReference>
<organism evidence="3 4">
    <name type="scientific">Chloracidobacterium validum</name>
    <dbReference type="NCBI Taxonomy" id="2821543"/>
    <lineage>
        <taxon>Bacteria</taxon>
        <taxon>Pseudomonadati</taxon>
        <taxon>Acidobacteriota</taxon>
        <taxon>Terriglobia</taxon>
        <taxon>Terriglobales</taxon>
        <taxon>Acidobacteriaceae</taxon>
        <taxon>Chloracidobacterium</taxon>
    </lineage>
</organism>
<proteinExistence type="predicted"/>
<evidence type="ECO:0000256" key="1">
    <source>
        <dbReference type="SAM" id="MobiDB-lite"/>
    </source>
</evidence>
<dbReference type="RefSeq" id="WP_211430024.1">
    <property type="nucleotide sequence ID" value="NZ_CP072649.1"/>
</dbReference>
<gene>
    <name evidence="3" type="ORF">J8C06_13915</name>
</gene>
<evidence type="ECO:0000259" key="2">
    <source>
        <dbReference type="Pfam" id="PF18731"/>
    </source>
</evidence>
<reference evidence="3 4" key="1">
    <citation type="submission" date="2021-03" db="EMBL/GenBank/DDBJ databases">
        <title>Genomic and phenotypic characterization of Chloracidobacterium isolates provides evidence for multiple species.</title>
        <authorList>
            <person name="Saini M.K."/>
            <person name="Costas A.M.G."/>
            <person name="Tank M."/>
            <person name="Bryant D.A."/>
        </authorList>
    </citation>
    <scope>NUCLEOTIDE SEQUENCE [LARGE SCALE GENOMIC DNA]</scope>
    <source>
        <strain evidence="3 4">BV2-C</strain>
    </source>
</reference>
<feature type="region of interest" description="Disordered" evidence="1">
    <location>
        <begin position="995"/>
        <end position="1030"/>
    </location>
</feature>
<feature type="compositionally biased region" description="Basic and acidic residues" evidence="1">
    <location>
        <begin position="1004"/>
        <end position="1016"/>
    </location>
</feature>
<protein>
    <submittedName>
        <fullName evidence="3">DUF499 domain-containing protein</fullName>
    </submittedName>
</protein>
<accession>A0ABX8BE30</accession>
<sequence>MAMTNMERVGRALEALKAGLGPFVEREVQSAIQAGRLSPEAVRGLAEDPLLKGKSMAEWDASPLLKLMWDTWNDVFRHTLGFAERSLVSEIREWRNKWAHQKTFSSDDADRALDSIARLLTAVSAPQAEEVGRMKQELRRLIFDEQVRNEKRKVGGSLIEAAASGALKPWREVVTPHADVASGRYQQAEFAADLWQVYLGEGADEYRNPKEFFRRTFLTGSLKGLLVGAVQRLSGQGGDPVVQLQTNFGGGKTHSMLALYHLFSGVKPSELVGVEEVLDKAGLKDLPTVRRVVLVGNKISPGNPSTKPDGTVVRTLWGELAWQLGGKPAFERIRADDERATNPGDVLRELFNEYGPCLVLIDEWVAYARQLHDQSDLPGGSFETQFTFAQALTESAKLAGRCLLVISLPASDTHGLPHTAADDAEVGGLRGREALERLRNVIGRIESAWRPASAEEGFEIVRRRLFEPLAGPEAFKQRDVTARAFADLYHAQGAEFPPECKGSDYEKRIQAAYPIHPEIFDRLYEDWSTLLKFQRTRGVLRLMAAVIHSLWEKGDRNPLILPSTIPIDDPRVQSELTRYLADNWAPIIEKDVDGPSSLPLKLDGEQPNLGKLHATRRVARTIFLGSAPTAAAAHRGLEDRHIKLGCVMPGESPAVFGDALRRLAATATYLYQDGPRFWYATQPTVTKLAEDRAELLKRDPDQVAQELERRLKANLCNRGDFERVHVLPRSSADVADDLDTGLVVLAAEHPYSKEAGSAAETAARAILESRGTTPRLYRNTLVFLAADKVRLQDLDEAIRRFLAWRSILDEKEALNLDPHQVRQAETQLQAADSAVAARLPETYQWLLVPEQANPQAALTWQAVRLSGNDALAARASKKLRDDELMLLTLGATMLRRHLDAVPLWRGNHVAIRQLIQDFASYLYLPRLASPGVLVKAIEGGLSLLTWQADTFAYAERYDEGAGRYQGLRGGQVVPLLPESPGLLVKPDVAQRQMAAEAPGVPETSKVDPVVKTRPDPVESGTQAEPAKAAPRRFHGTVKLDPARVGRDAGRIAEEVIAHLTAQLGAEVTVTLEIEAMLPHGAAEQLVRTVTENSRTLKFTSCGFERE</sequence>
<keyword evidence="4" id="KW-1185">Reference proteome</keyword>
<dbReference type="EMBL" id="CP072649">
    <property type="protein sequence ID" value="QUW04135.1"/>
    <property type="molecule type" value="Genomic_DNA"/>
</dbReference>
<feature type="domain" description="Swt1-like HEPN" evidence="2">
    <location>
        <begin position="11"/>
        <end position="124"/>
    </location>
</feature>
<evidence type="ECO:0000313" key="4">
    <source>
        <dbReference type="Proteomes" id="UP000676506"/>
    </source>
</evidence>
<dbReference type="Pfam" id="PF18731">
    <property type="entry name" value="HEPN_Swt1"/>
    <property type="match status" value="1"/>
</dbReference>
<dbReference type="InterPro" id="IPR007555">
    <property type="entry name" value="DUF499"/>
</dbReference>
<name>A0ABX8BE30_9BACT</name>
<dbReference type="InterPro" id="IPR041650">
    <property type="entry name" value="HEPN_Swt1"/>
</dbReference>